<dbReference type="EMBL" id="JACWMW010000001">
    <property type="protein sequence ID" value="MBD1384966.1"/>
    <property type="molecule type" value="Genomic_DNA"/>
</dbReference>
<proteinExistence type="predicted"/>
<evidence type="ECO:0000256" key="1">
    <source>
        <dbReference type="SAM" id="SignalP"/>
    </source>
</evidence>
<keyword evidence="4" id="KW-1185">Reference proteome</keyword>
<comment type="caution">
    <text evidence="3">The sequence shown here is derived from an EMBL/GenBank/DDBJ whole genome shotgun (WGS) entry which is preliminary data.</text>
</comment>
<organism evidence="3 4">
    <name type="scientific">Mucilaginibacter rigui</name>
    <dbReference type="NCBI Taxonomy" id="534635"/>
    <lineage>
        <taxon>Bacteria</taxon>
        <taxon>Pseudomonadati</taxon>
        <taxon>Bacteroidota</taxon>
        <taxon>Sphingobacteriia</taxon>
        <taxon>Sphingobacteriales</taxon>
        <taxon>Sphingobacteriaceae</taxon>
        <taxon>Mucilaginibacter</taxon>
    </lineage>
</organism>
<feature type="domain" description="Outer membrane protein beta-barrel" evidence="2">
    <location>
        <begin position="19"/>
        <end position="181"/>
    </location>
</feature>
<keyword evidence="1" id="KW-0732">Signal</keyword>
<dbReference type="Proteomes" id="UP000618754">
    <property type="component" value="Unassembled WGS sequence"/>
</dbReference>
<feature type="signal peptide" evidence="1">
    <location>
        <begin position="1"/>
        <end position="20"/>
    </location>
</feature>
<reference evidence="3 4" key="1">
    <citation type="submission" date="2020-09" db="EMBL/GenBank/DDBJ databases">
        <title>Novel species of Mucilaginibacter isolated from a glacier on the Tibetan Plateau.</title>
        <authorList>
            <person name="Liu Q."/>
            <person name="Xin Y.-H."/>
        </authorList>
    </citation>
    <scope>NUCLEOTIDE SEQUENCE [LARGE SCALE GENOMIC DNA]</scope>
    <source>
        <strain evidence="3 4">CGMCC 1.13878</strain>
    </source>
</reference>
<dbReference type="InterPro" id="IPR011250">
    <property type="entry name" value="OMP/PagP_B-barrel"/>
</dbReference>
<dbReference type="Gene3D" id="2.40.160.20">
    <property type="match status" value="1"/>
</dbReference>
<dbReference type="RefSeq" id="WP_191174800.1">
    <property type="nucleotide sequence ID" value="NZ_JACWMW010000001.1"/>
</dbReference>
<evidence type="ECO:0000313" key="4">
    <source>
        <dbReference type="Proteomes" id="UP000618754"/>
    </source>
</evidence>
<evidence type="ECO:0000313" key="3">
    <source>
        <dbReference type="EMBL" id="MBD1384966.1"/>
    </source>
</evidence>
<gene>
    <name evidence="3" type="ORF">IDJ75_06725</name>
</gene>
<protein>
    <submittedName>
        <fullName evidence="3">PorT family protein</fullName>
    </submittedName>
</protein>
<name>A0ABR7X309_9SPHI</name>
<dbReference type="InterPro" id="IPR025665">
    <property type="entry name" value="Beta-barrel_OMP_2"/>
</dbReference>
<dbReference type="Pfam" id="PF13568">
    <property type="entry name" value="OMP_b-brl_2"/>
    <property type="match status" value="1"/>
</dbReference>
<accession>A0ABR7X309</accession>
<feature type="chain" id="PRO_5045479126" evidence="1">
    <location>
        <begin position="21"/>
        <end position="202"/>
    </location>
</feature>
<evidence type="ECO:0000259" key="2">
    <source>
        <dbReference type="Pfam" id="PF13568"/>
    </source>
</evidence>
<sequence length="202" mass="22038">MNKFFTTVLVLLAVSTTAFSQSKGETKFGVNVGLNFANVTASGMTNDDYRIGFNAGVYADHYFSDSWSLKAKLTYDQKGWDKGFINTGGGNVITNYQVDYLTIPVLANWHFGRTKNWYLNFGPYVGILLKAKETAGGMDLKPLFSSTDFGADLGIGVKFPVAAKTKLFIELNGQGGLTDIFKNNTGSTVRNTLSAVNIGFEF</sequence>
<dbReference type="SUPFAM" id="SSF56925">
    <property type="entry name" value="OMPA-like"/>
    <property type="match status" value="1"/>
</dbReference>